<evidence type="ECO:0000313" key="3">
    <source>
        <dbReference type="Proteomes" id="UP000003751"/>
    </source>
</evidence>
<comment type="caution">
    <text evidence="2">The sequence shown here is derived from an EMBL/GenBank/DDBJ whole genome shotgun (WGS) entry which is preliminary data.</text>
</comment>
<accession>E7QNL5</accession>
<protein>
    <submittedName>
        <fullName evidence="2">Uncharacterized protein</fullName>
    </submittedName>
</protein>
<dbReference type="Proteomes" id="UP000003751">
    <property type="component" value="Unassembled WGS sequence"/>
</dbReference>
<sequence>MNGSGGSGNGNSTDGGFFRVFEERTERHNRFQ</sequence>
<organism evidence="2 3">
    <name type="scientific">Haladaptatus paucihalophilus DX253</name>
    <dbReference type="NCBI Taxonomy" id="797209"/>
    <lineage>
        <taxon>Archaea</taxon>
        <taxon>Methanobacteriati</taxon>
        <taxon>Methanobacteriota</taxon>
        <taxon>Stenosarchaea group</taxon>
        <taxon>Halobacteria</taxon>
        <taxon>Halobacteriales</taxon>
        <taxon>Haladaptataceae</taxon>
        <taxon>Haladaptatus</taxon>
    </lineage>
</organism>
<dbReference type="EMBL" id="AEMG01000002">
    <property type="protein sequence ID" value="EFW94085.1"/>
    <property type="molecule type" value="Genomic_DNA"/>
</dbReference>
<evidence type="ECO:0000256" key="1">
    <source>
        <dbReference type="SAM" id="MobiDB-lite"/>
    </source>
</evidence>
<feature type="compositionally biased region" description="Basic and acidic residues" evidence="1">
    <location>
        <begin position="20"/>
        <end position="32"/>
    </location>
</feature>
<evidence type="ECO:0000313" key="2">
    <source>
        <dbReference type="EMBL" id="EFW94085.1"/>
    </source>
</evidence>
<name>E7QNL5_HALPU</name>
<dbReference type="AlphaFoldDB" id="E7QNL5"/>
<proteinExistence type="predicted"/>
<feature type="region of interest" description="Disordered" evidence="1">
    <location>
        <begin position="1"/>
        <end position="32"/>
    </location>
</feature>
<reference evidence="2 3" key="1">
    <citation type="journal article" date="2014" name="ISME J.">
        <title>Trehalose/2-sulfotrehalose biosynthesis and glycine-betaine uptake are widely spread mechanisms for osmoadaptation in the Halobacteriales.</title>
        <authorList>
            <person name="Youssef N.H."/>
            <person name="Savage-Ashlock K.N."/>
            <person name="McCully A.L."/>
            <person name="Luedtke B."/>
            <person name="Shaw E.I."/>
            <person name="Hoff W.D."/>
            <person name="Elshahed M.S."/>
        </authorList>
    </citation>
    <scope>NUCLEOTIDE SEQUENCE [LARGE SCALE GENOMIC DNA]</scope>
    <source>
        <strain evidence="2 3">DX253</strain>
    </source>
</reference>
<gene>
    <name evidence="2" type="ORF">ZOD2009_03040</name>
</gene>